<dbReference type="GO" id="GO:0008081">
    <property type="term" value="F:phosphoric diester hydrolase activity"/>
    <property type="evidence" value="ECO:0007669"/>
    <property type="project" value="UniProtKB-ARBA"/>
</dbReference>
<dbReference type="KEGG" id="vfm:VFMJ11_A0381"/>
<dbReference type="EMBL" id="CP001133">
    <property type="protein sequence ID" value="ACH64220.1"/>
    <property type="molecule type" value="Genomic_DNA"/>
</dbReference>
<dbReference type="SUPFAM" id="SSF55781">
    <property type="entry name" value="GAF domain-like"/>
    <property type="match status" value="1"/>
</dbReference>
<dbReference type="CDD" id="cd00077">
    <property type="entry name" value="HDc"/>
    <property type="match status" value="2"/>
</dbReference>
<dbReference type="InterPro" id="IPR029016">
    <property type="entry name" value="GAF-like_dom_sf"/>
</dbReference>
<dbReference type="PROSITE" id="PS51832">
    <property type="entry name" value="HD_GYP"/>
    <property type="match status" value="1"/>
</dbReference>
<dbReference type="PANTHER" id="PTHR43155">
    <property type="entry name" value="CYCLIC DI-GMP PHOSPHODIESTERASE PA4108-RELATED"/>
    <property type="match status" value="1"/>
</dbReference>
<dbReference type="Gene3D" id="3.30.450.40">
    <property type="match status" value="1"/>
</dbReference>
<feature type="domain" description="HD-GYP" evidence="2">
    <location>
        <begin position="748"/>
        <end position="953"/>
    </location>
</feature>
<reference evidence="3 4" key="2">
    <citation type="journal article" date="2009" name="Nature">
        <title>A single regulatory gene is sufficient to alter bacterial host range.</title>
        <authorList>
            <person name="Mandel M.J."/>
            <person name="Wollenberg M.S."/>
            <person name="Stabb E.V."/>
            <person name="Visick K.L."/>
            <person name="Ruby E.G."/>
        </authorList>
    </citation>
    <scope>NUCLEOTIDE SEQUENCE [LARGE SCALE GENOMIC DNA]</scope>
    <source>
        <strain evidence="3 4">MJ11</strain>
    </source>
</reference>
<dbReference type="RefSeq" id="WP_012535336.1">
    <property type="nucleotide sequence ID" value="NC_011186.1"/>
</dbReference>
<accession>B5ETB8</accession>
<sequence length="966" mass="111566">MKRIIKTIRAKLVFPLHVHISTLFILMIAIICTAQILLANKSMNDILLEANSTIFDRIANETRFSMRDEYRPAFNAVGELSKKEIIKTNTLEGRKAYFSELLMLLKLNNHVSTYRITYPNGDWFGVGIIENQSLRKELNAPPSARFYFIDMPLGTKVTSTIYFYDKTSKLIDSRIFKLQKNDPRNEDWFKNSTINKTILSKPRYFNAVNQFGLTIHQKADNDVVVSADLLMFKVDEVLKSTSNHSSSIRVLYDEESIVYASNYSAHTEINNQAVMLKDIFNQSAMAALQQLHLDQEIQRYQHNNEDWYGKIFSVPINQQRTLNLLVAVKASELLSSASVIRNQTILWSFLVLCLSIPCVYFVSQRISKPIKQATEQARLISKFDFSQLKQSPTKILEIDNLNKSVTSMKSAIENYFNLTNTILEEHEIDDLIQIIGRNTANATQAAGAYLYLINDDETHIEPHFAWRANTQNEDISGLKRYSLDDKEIAKNLEYILVKKKPFEDLSIQKLDINEQEKLGLKDEDTWSLTFPLFTKGKQTIGAMVLVFDIKNSEAIRNDKFDYFESLINFTAIALHGRKMLQNQKDLLESFIQVMASAIDTKSPYTGNHCQKVPVLTQWLAEVADQSSSPKFKHFTLNNVQKEELRIASWLHDCGKITTPEHVVDKATKLETIYNRIHEIRTRFEVLKRDVEIKQWKEAFEQELPQENKEKLQNEWQKLDDEFTFIAKMNVGDEFLSEKDAAQIQEISQRTWTQTLDSSLGLSWEEKERLNNSDGQQVPLTVNLLQDNLFHLISREMNLPHDERFTLQPTQYENNLGEIYNLLIQRGTLNNEERFIINNHIIQTIQMLEALPFPKTMKDIAKIAGGHHEKMDGTGYPMSLTSEEMPLTAKMMAIADIFEALTSHDRPYKKAKTLTESLNIMRFMAKDQHIDSDLFDLFLTSGLYKKYADAYLKPEQCDDIDIEKFLS</sequence>
<dbReference type="InterPro" id="IPR037522">
    <property type="entry name" value="HD_GYP_dom"/>
</dbReference>
<dbReference type="AlphaFoldDB" id="B5ETB8"/>
<dbReference type="HOGENOM" id="CLU_010403_1_0_6"/>
<dbReference type="Proteomes" id="UP000001857">
    <property type="component" value="Chromosome II"/>
</dbReference>
<dbReference type="Gene3D" id="6.10.340.10">
    <property type="match status" value="1"/>
</dbReference>
<name>B5ETB8_ALIFM</name>
<dbReference type="SUPFAM" id="SSF109604">
    <property type="entry name" value="HD-domain/PDEase-like"/>
    <property type="match status" value="2"/>
</dbReference>
<keyword evidence="1" id="KW-1133">Transmembrane helix</keyword>
<dbReference type="SMART" id="SM00471">
    <property type="entry name" value="HDc"/>
    <property type="match status" value="1"/>
</dbReference>
<gene>
    <name evidence="3" type="ordered locus">VFMJ11_A0381</name>
</gene>
<protein>
    <submittedName>
        <fullName evidence="3">Metal dependent phosphohydrolase</fullName>
    </submittedName>
</protein>
<dbReference type="InterPro" id="IPR003607">
    <property type="entry name" value="HD/PDEase_dom"/>
</dbReference>
<organism evidence="3 4">
    <name type="scientific">Aliivibrio fischeri (strain MJ11)</name>
    <name type="common">Vibrio fischeri</name>
    <dbReference type="NCBI Taxonomy" id="388396"/>
    <lineage>
        <taxon>Bacteria</taxon>
        <taxon>Pseudomonadati</taxon>
        <taxon>Pseudomonadota</taxon>
        <taxon>Gammaproteobacteria</taxon>
        <taxon>Vibrionales</taxon>
        <taxon>Vibrionaceae</taxon>
        <taxon>Aliivibrio</taxon>
    </lineage>
</organism>
<feature type="transmembrane region" description="Helical" evidence="1">
    <location>
        <begin position="12"/>
        <end position="38"/>
    </location>
</feature>
<keyword evidence="1" id="KW-0472">Membrane</keyword>
<dbReference type="Pfam" id="PF13487">
    <property type="entry name" value="HD_5"/>
    <property type="match status" value="1"/>
</dbReference>
<keyword evidence="1" id="KW-0812">Transmembrane</keyword>
<evidence type="ECO:0000256" key="1">
    <source>
        <dbReference type="SAM" id="Phobius"/>
    </source>
</evidence>
<evidence type="ECO:0000313" key="3">
    <source>
        <dbReference type="EMBL" id="ACH64220.1"/>
    </source>
</evidence>
<dbReference type="Gene3D" id="1.10.3210.10">
    <property type="entry name" value="Hypothetical protein af1432"/>
    <property type="match status" value="2"/>
</dbReference>
<evidence type="ECO:0000313" key="4">
    <source>
        <dbReference type="Proteomes" id="UP000001857"/>
    </source>
</evidence>
<proteinExistence type="predicted"/>
<evidence type="ECO:0000259" key="2">
    <source>
        <dbReference type="PROSITE" id="PS51832"/>
    </source>
</evidence>
<reference evidence="4" key="1">
    <citation type="submission" date="2008-08" db="EMBL/GenBank/DDBJ databases">
        <title>Complete sequence of Vibrio fischeri strain MJ11.</title>
        <authorList>
            <person name="Mandel M.J."/>
            <person name="Stabb E.V."/>
            <person name="Ruby E.G."/>
            <person name="Ferriera S."/>
            <person name="Johnson J."/>
            <person name="Kravitz S."/>
            <person name="Beeson K."/>
            <person name="Sutton G."/>
            <person name="Rogers Y.-H."/>
            <person name="Friedman R."/>
            <person name="Frazier M."/>
            <person name="Venter J.C."/>
        </authorList>
    </citation>
    <scope>NUCLEOTIDE SEQUENCE [LARGE SCALE GENOMIC DNA]</scope>
    <source>
        <strain evidence="4">MJ11</strain>
    </source>
</reference>
<dbReference type="PANTHER" id="PTHR43155:SF2">
    <property type="entry name" value="CYCLIC DI-GMP PHOSPHODIESTERASE PA4108"/>
    <property type="match status" value="1"/>
</dbReference>